<protein>
    <submittedName>
        <fullName evidence="5">Glycosyltransferase involved in cell wall biosynthesis</fullName>
    </submittedName>
</protein>
<keyword evidence="2" id="KW-1133">Transmembrane helix</keyword>
<comment type="caution">
    <text evidence="5">The sequence shown here is derived from an EMBL/GenBank/DDBJ whole genome shotgun (WGS) entry which is preliminary data.</text>
</comment>
<keyword evidence="2" id="KW-0472">Membrane</keyword>
<keyword evidence="1 5" id="KW-0808">Transferase</keyword>
<proteinExistence type="predicted"/>
<dbReference type="Pfam" id="PF00535">
    <property type="entry name" value="Glycos_transf_2"/>
    <property type="match status" value="1"/>
</dbReference>
<evidence type="ECO:0000259" key="4">
    <source>
        <dbReference type="Pfam" id="PF02709"/>
    </source>
</evidence>
<dbReference type="GO" id="GO:0016740">
    <property type="term" value="F:transferase activity"/>
    <property type="evidence" value="ECO:0007669"/>
    <property type="project" value="UniProtKB-KW"/>
</dbReference>
<dbReference type="InterPro" id="IPR027791">
    <property type="entry name" value="Galactosyl_T_C"/>
</dbReference>
<keyword evidence="6" id="KW-1185">Reference proteome</keyword>
<dbReference type="Gene3D" id="3.90.550.10">
    <property type="entry name" value="Spore Coat Polysaccharide Biosynthesis Protein SpsA, Chain A"/>
    <property type="match status" value="1"/>
</dbReference>
<gene>
    <name evidence="5" type="ORF">C8D97_10299</name>
</gene>
<feature type="transmembrane region" description="Helical" evidence="2">
    <location>
        <begin position="226"/>
        <end position="247"/>
    </location>
</feature>
<feature type="transmembrane region" description="Helical" evidence="2">
    <location>
        <begin position="253"/>
        <end position="271"/>
    </location>
</feature>
<dbReference type="RefSeq" id="WP_109761782.1">
    <property type="nucleotide sequence ID" value="NZ_QGGU01000002.1"/>
</dbReference>
<sequence length="307" mass="34217">MELSIVIPAYNETRYIENLLKSIHNFSIQENDVVEILVIDNGSTDNTSELASNNGAKVHKLDRGSISRARNTGVEKASYELIAFIDADIILTQEWFDTVKLTCHNTLSEFQVLGAKYAINENPTWVESSWFEPLSKKPATYINGGNILVSKTSFSKIGGFSESLETGEDYEFCHRAKQNGANIVFNKGLVAIHDGFPKDSVNFFKREAWHGKGDFTNLKTFLSSKVALISMAFFSLITASVVSLLLMAFELSVAFAGMSLGLVVLINLMVFRMDKSIGNFLFRIPLCTLYLIARTYSLKKVLSTRFG</sequence>
<evidence type="ECO:0000259" key="3">
    <source>
        <dbReference type="Pfam" id="PF00535"/>
    </source>
</evidence>
<dbReference type="EMBL" id="QGGU01000002">
    <property type="protein sequence ID" value="PWK53711.1"/>
    <property type="molecule type" value="Genomic_DNA"/>
</dbReference>
<keyword evidence="2" id="KW-0812">Transmembrane</keyword>
<reference evidence="5 6" key="1">
    <citation type="submission" date="2018-05" db="EMBL/GenBank/DDBJ databases">
        <title>Genomic Encyclopedia of Type Strains, Phase IV (KMG-IV): sequencing the most valuable type-strain genomes for metagenomic binning, comparative biology and taxonomic classification.</title>
        <authorList>
            <person name="Goeker M."/>
        </authorList>
    </citation>
    <scope>NUCLEOTIDE SEQUENCE [LARGE SCALE GENOMIC DNA]</scope>
    <source>
        <strain evidence="5 6">DSM 25350</strain>
    </source>
</reference>
<evidence type="ECO:0000256" key="1">
    <source>
        <dbReference type="ARBA" id="ARBA00022679"/>
    </source>
</evidence>
<feature type="domain" description="Galactosyltransferase C-terminal" evidence="4">
    <location>
        <begin position="138"/>
        <end position="185"/>
    </location>
</feature>
<dbReference type="InterPro" id="IPR029044">
    <property type="entry name" value="Nucleotide-diphossugar_trans"/>
</dbReference>
<dbReference type="InterPro" id="IPR001173">
    <property type="entry name" value="Glyco_trans_2-like"/>
</dbReference>
<dbReference type="PANTHER" id="PTHR43685">
    <property type="entry name" value="GLYCOSYLTRANSFERASE"/>
    <property type="match status" value="1"/>
</dbReference>
<evidence type="ECO:0000256" key="2">
    <source>
        <dbReference type="SAM" id="Phobius"/>
    </source>
</evidence>
<dbReference type="AlphaFoldDB" id="A0A316FYH3"/>
<accession>A0A316FYH3</accession>
<dbReference type="OrthoDB" id="9801954at2"/>
<dbReference type="Pfam" id="PF02709">
    <property type="entry name" value="Glyco_transf_7C"/>
    <property type="match status" value="1"/>
</dbReference>
<evidence type="ECO:0000313" key="5">
    <source>
        <dbReference type="EMBL" id="PWK53711.1"/>
    </source>
</evidence>
<dbReference type="SUPFAM" id="SSF53448">
    <property type="entry name" value="Nucleotide-diphospho-sugar transferases"/>
    <property type="match status" value="1"/>
</dbReference>
<organism evidence="5 6">
    <name type="scientific">Pleionea mediterranea</name>
    <dbReference type="NCBI Taxonomy" id="523701"/>
    <lineage>
        <taxon>Bacteria</taxon>
        <taxon>Pseudomonadati</taxon>
        <taxon>Pseudomonadota</taxon>
        <taxon>Gammaproteobacteria</taxon>
        <taxon>Oceanospirillales</taxon>
        <taxon>Pleioneaceae</taxon>
        <taxon>Pleionea</taxon>
    </lineage>
</organism>
<feature type="domain" description="Glycosyltransferase 2-like" evidence="3">
    <location>
        <begin position="4"/>
        <end position="96"/>
    </location>
</feature>
<dbReference type="PANTHER" id="PTHR43685:SF2">
    <property type="entry name" value="GLYCOSYLTRANSFERASE 2-LIKE DOMAIN-CONTAINING PROTEIN"/>
    <property type="match status" value="1"/>
</dbReference>
<dbReference type="Proteomes" id="UP000245790">
    <property type="component" value="Unassembled WGS sequence"/>
</dbReference>
<feature type="transmembrane region" description="Helical" evidence="2">
    <location>
        <begin position="280"/>
        <end position="297"/>
    </location>
</feature>
<dbReference type="InterPro" id="IPR050834">
    <property type="entry name" value="Glycosyltransf_2"/>
</dbReference>
<name>A0A316FYH3_9GAMM</name>
<evidence type="ECO:0000313" key="6">
    <source>
        <dbReference type="Proteomes" id="UP000245790"/>
    </source>
</evidence>